<evidence type="ECO:0000313" key="2">
    <source>
        <dbReference type="EMBL" id="KAJ7213900.1"/>
    </source>
</evidence>
<feature type="compositionally biased region" description="Polar residues" evidence="1">
    <location>
        <begin position="18"/>
        <end position="32"/>
    </location>
</feature>
<proteinExistence type="predicted"/>
<evidence type="ECO:0000313" key="3">
    <source>
        <dbReference type="Proteomes" id="UP001219525"/>
    </source>
</evidence>
<gene>
    <name evidence="2" type="ORF">GGX14DRAFT_563479</name>
</gene>
<feature type="region of interest" description="Disordered" evidence="1">
    <location>
        <begin position="1"/>
        <end position="42"/>
    </location>
</feature>
<accession>A0AAD6VID2</accession>
<dbReference type="InterPro" id="IPR046521">
    <property type="entry name" value="DUF6698"/>
</dbReference>
<organism evidence="2 3">
    <name type="scientific">Mycena pura</name>
    <dbReference type="NCBI Taxonomy" id="153505"/>
    <lineage>
        <taxon>Eukaryota</taxon>
        <taxon>Fungi</taxon>
        <taxon>Dikarya</taxon>
        <taxon>Basidiomycota</taxon>
        <taxon>Agaricomycotina</taxon>
        <taxon>Agaricomycetes</taxon>
        <taxon>Agaricomycetidae</taxon>
        <taxon>Agaricales</taxon>
        <taxon>Marasmiineae</taxon>
        <taxon>Mycenaceae</taxon>
        <taxon>Mycena</taxon>
    </lineage>
</organism>
<comment type="caution">
    <text evidence="2">The sequence shown here is derived from an EMBL/GenBank/DDBJ whole genome shotgun (WGS) entry which is preliminary data.</text>
</comment>
<dbReference type="AlphaFoldDB" id="A0AAD6VID2"/>
<evidence type="ECO:0000256" key="1">
    <source>
        <dbReference type="SAM" id="MobiDB-lite"/>
    </source>
</evidence>
<protein>
    <submittedName>
        <fullName evidence="2">Uncharacterized protein</fullName>
    </submittedName>
</protein>
<reference evidence="2" key="1">
    <citation type="submission" date="2023-03" db="EMBL/GenBank/DDBJ databases">
        <title>Massive genome expansion in bonnet fungi (Mycena s.s.) driven by repeated elements and novel gene families across ecological guilds.</title>
        <authorList>
            <consortium name="Lawrence Berkeley National Laboratory"/>
            <person name="Harder C.B."/>
            <person name="Miyauchi S."/>
            <person name="Viragh M."/>
            <person name="Kuo A."/>
            <person name="Thoen E."/>
            <person name="Andreopoulos B."/>
            <person name="Lu D."/>
            <person name="Skrede I."/>
            <person name="Drula E."/>
            <person name="Henrissat B."/>
            <person name="Morin E."/>
            <person name="Kohler A."/>
            <person name="Barry K."/>
            <person name="LaButti K."/>
            <person name="Morin E."/>
            <person name="Salamov A."/>
            <person name="Lipzen A."/>
            <person name="Mereny Z."/>
            <person name="Hegedus B."/>
            <person name="Baldrian P."/>
            <person name="Stursova M."/>
            <person name="Weitz H."/>
            <person name="Taylor A."/>
            <person name="Grigoriev I.V."/>
            <person name="Nagy L.G."/>
            <person name="Martin F."/>
            <person name="Kauserud H."/>
        </authorList>
    </citation>
    <scope>NUCLEOTIDE SEQUENCE</scope>
    <source>
        <strain evidence="2">9144</strain>
    </source>
</reference>
<dbReference type="Proteomes" id="UP001219525">
    <property type="component" value="Unassembled WGS sequence"/>
</dbReference>
<name>A0AAD6VID2_9AGAR</name>
<keyword evidence="3" id="KW-1185">Reference proteome</keyword>
<dbReference type="EMBL" id="JARJCW010000020">
    <property type="protein sequence ID" value="KAJ7213900.1"/>
    <property type="molecule type" value="Genomic_DNA"/>
</dbReference>
<sequence>MATPQASPEPYKGRTVEPPTTINPSTMFDTPNSSPPQTPTRQTARLQELVLAFTPNKSGHELGELRAEAEAMLDTQSSYIDNLQHRLVDAEDEHADPVRRARRGRNHRTNGLELDTDGPSGRELEDRARSQGRKYAMLYSPFLSIGNASDYDNFFMTPRDPNFDPTDRFSADAGDEHNLRQGQLLEIEEMMSEEVLVDYMTSKWFPLAFTDGMDEQIRNSRTRIRHAALPSILTDLTFEDCDGTYVSVTPAHLATPDDRKHIFGGRIGLKAGTTNQYRIWNIPIFHLNEPDAGDYENLKVDWDTVFRHPILPMVFVAFIRGPSAPARALIGDFSMPRGSCMQRLHNIISVKPGTIALCAVWVIFLFSEDETFERVGGVTGINYYERFNEYLDKISNGLILRQRWARDLLAYWNQFVFGTSNTGLGAGDLAVRAQDRDEIADATASMMDMPVVSDDEDMLF</sequence>
<dbReference type="Pfam" id="PF20414">
    <property type="entry name" value="DUF6698"/>
    <property type="match status" value="1"/>
</dbReference>
<feature type="compositionally biased region" description="Basic and acidic residues" evidence="1">
    <location>
        <begin position="120"/>
        <end position="129"/>
    </location>
</feature>
<feature type="region of interest" description="Disordered" evidence="1">
    <location>
        <begin position="91"/>
        <end position="129"/>
    </location>
</feature>